<accession>A0A8J3DJY5</accession>
<keyword evidence="3" id="KW-1185">Reference proteome</keyword>
<sequence>MTLPNQVPTAPIYEICGSQVGTFSIPFLTYDMTRFVAPASDEDRDSEKEMSCVTSSPTGASKCQ</sequence>
<comment type="caution">
    <text evidence="2">The sequence shown here is derived from an EMBL/GenBank/DDBJ whole genome shotgun (WGS) entry which is preliminary data.</text>
</comment>
<feature type="compositionally biased region" description="Polar residues" evidence="1">
    <location>
        <begin position="52"/>
        <end position="64"/>
    </location>
</feature>
<reference evidence="2" key="2">
    <citation type="submission" date="2020-09" db="EMBL/GenBank/DDBJ databases">
        <authorList>
            <person name="Sun Q."/>
            <person name="Kim S."/>
        </authorList>
    </citation>
    <scope>NUCLEOTIDE SEQUENCE</scope>
    <source>
        <strain evidence="2">KCTC 42097</strain>
    </source>
</reference>
<organism evidence="2 3">
    <name type="scientific">Limoniibacter endophyticus</name>
    <dbReference type="NCBI Taxonomy" id="1565040"/>
    <lineage>
        <taxon>Bacteria</taxon>
        <taxon>Pseudomonadati</taxon>
        <taxon>Pseudomonadota</taxon>
        <taxon>Alphaproteobacteria</taxon>
        <taxon>Hyphomicrobiales</taxon>
        <taxon>Bartonellaceae</taxon>
        <taxon>Limoniibacter</taxon>
    </lineage>
</organism>
<dbReference type="Proteomes" id="UP000641137">
    <property type="component" value="Unassembled WGS sequence"/>
</dbReference>
<dbReference type="AlphaFoldDB" id="A0A8J3DJY5"/>
<protein>
    <submittedName>
        <fullName evidence="2">Uncharacterized protein</fullName>
    </submittedName>
</protein>
<reference evidence="2" key="1">
    <citation type="journal article" date="2014" name="Int. J. Syst. Evol. Microbiol.">
        <title>Complete genome sequence of Corynebacterium casei LMG S-19264T (=DSM 44701T), isolated from a smear-ripened cheese.</title>
        <authorList>
            <consortium name="US DOE Joint Genome Institute (JGI-PGF)"/>
            <person name="Walter F."/>
            <person name="Albersmeier A."/>
            <person name="Kalinowski J."/>
            <person name="Ruckert C."/>
        </authorList>
    </citation>
    <scope>NUCLEOTIDE SEQUENCE</scope>
    <source>
        <strain evidence="2">KCTC 42097</strain>
    </source>
</reference>
<evidence type="ECO:0000313" key="2">
    <source>
        <dbReference type="EMBL" id="GHC79541.1"/>
    </source>
</evidence>
<feature type="region of interest" description="Disordered" evidence="1">
    <location>
        <begin position="38"/>
        <end position="64"/>
    </location>
</feature>
<dbReference type="EMBL" id="BMZO01000011">
    <property type="protein sequence ID" value="GHC79541.1"/>
    <property type="molecule type" value="Genomic_DNA"/>
</dbReference>
<evidence type="ECO:0000256" key="1">
    <source>
        <dbReference type="SAM" id="MobiDB-lite"/>
    </source>
</evidence>
<proteinExistence type="predicted"/>
<evidence type="ECO:0000313" key="3">
    <source>
        <dbReference type="Proteomes" id="UP000641137"/>
    </source>
</evidence>
<gene>
    <name evidence="2" type="ORF">GCM10010136_32180</name>
</gene>
<name>A0A8J3DJY5_9HYPH</name>